<dbReference type="Proteomes" id="UP000275267">
    <property type="component" value="Unassembled WGS sequence"/>
</dbReference>
<evidence type="ECO:0000313" key="2">
    <source>
        <dbReference type="EMBL" id="RLN16650.1"/>
    </source>
</evidence>
<evidence type="ECO:0000313" key="3">
    <source>
        <dbReference type="Proteomes" id="UP000275267"/>
    </source>
</evidence>
<reference evidence="3" key="1">
    <citation type="journal article" date="2019" name="Nat. Commun.">
        <title>The genome of broomcorn millet.</title>
        <authorList>
            <person name="Zou C."/>
            <person name="Miki D."/>
            <person name="Li D."/>
            <person name="Tang Q."/>
            <person name="Xiao L."/>
            <person name="Rajput S."/>
            <person name="Deng P."/>
            <person name="Jia W."/>
            <person name="Huang R."/>
            <person name="Zhang M."/>
            <person name="Sun Y."/>
            <person name="Hu J."/>
            <person name="Fu X."/>
            <person name="Schnable P.S."/>
            <person name="Li F."/>
            <person name="Zhang H."/>
            <person name="Feng B."/>
            <person name="Zhu X."/>
            <person name="Liu R."/>
            <person name="Schnable J.C."/>
            <person name="Zhu J.-K."/>
            <person name="Zhang H."/>
        </authorList>
    </citation>
    <scope>NUCLEOTIDE SEQUENCE [LARGE SCALE GENOMIC DNA]</scope>
</reference>
<comment type="caution">
    <text evidence="2">The sequence shown here is derived from an EMBL/GenBank/DDBJ whole genome shotgun (WGS) entry which is preliminary data.</text>
</comment>
<dbReference type="AlphaFoldDB" id="A0A3L6S6S1"/>
<sequence length="135" mass="14399">MGNACCRARSAAVASAPARERQPPEPPGVPDWTEVVPLFREGGRGHPTVKERYVLEELLGVGDDTYKGQRKATLRGAADVDGHPWPLVSGGARGLVLAMLEPDPSRRPTALQLLEHPWLKAAAIASEAPAPRGLI</sequence>
<dbReference type="EMBL" id="PQIB02000005">
    <property type="protein sequence ID" value="RLN16650.1"/>
    <property type="molecule type" value="Genomic_DNA"/>
</dbReference>
<feature type="compositionally biased region" description="Low complexity" evidence="1">
    <location>
        <begin position="1"/>
        <end position="17"/>
    </location>
</feature>
<dbReference type="GO" id="GO:0016301">
    <property type="term" value="F:kinase activity"/>
    <property type="evidence" value="ECO:0007669"/>
    <property type="project" value="UniProtKB-KW"/>
</dbReference>
<accession>A0A3L6S6S1</accession>
<name>A0A3L6S6S1_PANMI</name>
<evidence type="ECO:0000256" key="1">
    <source>
        <dbReference type="SAM" id="MobiDB-lite"/>
    </source>
</evidence>
<organism evidence="2 3">
    <name type="scientific">Panicum miliaceum</name>
    <name type="common">Proso millet</name>
    <name type="synonym">Broomcorn millet</name>
    <dbReference type="NCBI Taxonomy" id="4540"/>
    <lineage>
        <taxon>Eukaryota</taxon>
        <taxon>Viridiplantae</taxon>
        <taxon>Streptophyta</taxon>
        <taxon>Embryophyta</taxon>
        <taxon>Tracheophyta</taxon>
        <taxon>Spermatophyta</taxon>
        <taxon>Magnoliopsida</taxon>
        <taxon>Liliopsida</taxon>
        <taxon>Poales</taxon>
        <taxon>Poaceae</taxon>
        <taxon>PACMAD clade</taxon>
        <taxon>Panicoideae</taxon>
        <taxon>Panicodae</taxon>
        <taxon>Paniceae</taxon>
        <taxon>Panicinae</taxon>
        <taxon>Panicum</taxon>
        <taxon>Panicum sect. Panicum</taxon>
    </lineage>
</organism>
<feature type="region of interest" description="Disordered" evidence="1">
    <location>
        <begin position="1"/>
        <end position="32"/>
    </location>
</feature>
<gene>
    <name evidence="2" type="ORF">C2845_PM02G02260</name>
</gene>
<dbReference type="OrthoDB" id="9948461at2759"/>
<protein>
    <submittedName>
        <fullName evidence="2">Calcium-dependent protein kinase 2-like</fullName>
    </submittedName>
</protein>
<proteinExistence type="predicted"/>
<dbReference type="Gene3D" id="1.10.510.10">
    <property type="entry name" value="Transferase(Phosphotransferase) domain 1"/>
    <property type="match status" value="1"/>
</dbReference>
<dbReference type="STRING" id="4540.A0A3L6S6S1"/>
<keyword evidence="3" id="KW-1185">Reference proteome</keyword>
<dbReference type="SUPFAM" id="SSF56112">
    <property type="entry name" value="Protein kinase-like (PK-like)"/>
    <property type="match status" value="1"/>
</dbReference>
<dbReference type="InterPro" id="IPR011009">
    <property type="entry name" value="Kinase-like_dom_sf"/>
</dbReference>